<dbReference type="SUPFAM" id="SSF51735">
    <property type="entry name" value="NAD(P)-binding Rossmann-fold domains"/>
    <property type="match status" value="1"/>
</dbReference>
<dbReference type="EMBL" id="UINC01074175">
    <property type="protein sequence ID" value="SVC11115.1"/>
    <property type="molecule type" value="Genomic_DNA"/>
</dbReference>
<organism evidence="4">
    <name type="scientific">marine metagenome</name>
    <dbReference type="NCBI Taxonomy" id="408172"/>
    <lineage>
        <taxon>unclassified sequences</taxon>
        <taxon>metagenomes</taxon>
        <taxon>ecological metagenomes</taxon>
    </lineage>
</organism>
<keyword evidence="1" id="KW-0560">Oxidoreductase</keyword>
<evidence type="ECO:0000256" key="2">
    <source>
        <dbReference type="ARBA" id="ARBA00023445"/>
    </source>
</evidence>
<dbReference type="PANTHER" id="PTHR10366:SF564">
    <property type="entry name" value="STEROL-4-ALPHA-CARBOXYLATE 3-DEHYDROGENASE, DECARBOXYLATING"/>
    <property type="match status" value="1"/>
</dbReference>
<dbReference type="InterPro" id="IPR036291">
    <property type="entry name" value="NAD(P)-bd_dom_sf"/>
</dbReference>
<dbReference type="InterPro" id="IPR050425">
    <property type="entry name" value="NAD(P)_dehydrat-like"/>
</dbReference>
<comment type="similarity">
    <text evidence="2">Belongs to the NAD(P)-dependent epimerase/dehydratase family. Dihydroflavonol-4-reductase subfamily.</text>
</comment>
<evidence type="ECO:0000259" key="3">
    <source>
        <dbReference type="Pfam" id="PF01370"/>
    </source>
</evidence>
<dbReference type="Pfam" id="PF01370">
    <property type="entry name" value="Epimerase"/>
    <property type="match status" value="1"/>
</dbReference>
<feature type="domain" description="NAD-dependent epimerase/dehydratase" evidence="3">
    <location>
        <begin position="28"/>
        <end position="143"/>
    </location>
</feature>
<evidence type="ECO:0000313" key="4">
    <source>
        <dbReference type="EMBL" id="SVC11115.1"/>
    </source>
</evidence>
<dbReference type="AlphaFoldDB" id="A0A382JHI1"/>
<dbReference type="InterPro" id="IPR001509">
    <property type="entry name" value="Epimerase_deHydtase"/>
</dbReference>
<dbReference type="Gene3D" id="3.40.50.720">
    <property type="entry name" value="NAD(P)-binding Rossmann-like Domain"/>
    <property type="match status" value="1"/>
</dbReference>
<sequence>MSLQYIHVAEEHTWNPSRNNNMSRRRLLVTGATGTIATRILPDLAERYDLVLLDVKSTDREGNTVEGVIEADLLDRNRDNYRSHFEGVDAVLHCAFIQDGHFDYYDPDRFWMENDNVRMAYNVMQICQEADVRRLVVMSSNHASDYYEHLIWGDKMEFVTPEMIPLSDNFYGWAKVSYESLGFVFACGGARGRKLQNVHLRIGGPRETDIDNCGTDLKKMHRALGAYLSVRDEVQLVVKSIETDDIEDANGIPFHAFYGISGNTHRFWSIQNARDVIGYSPEDDSAVRFADKIQVITNAATE</sequence>
<proteinExistence type="inferred from homology"/>
<dbReference type="GO" id="GO:0016616">
    <property type="term" value="F:oxidoreductase activity, acting on the CH-OH group of donors, NAD or NADP as acceptor"/>
    <property type="evidence" value="ECO:0007669"/>
    <property type="project" value="TreeGrafter"/>
</dbReference>
<reference evidence="4" key="1">
    <citation type="submission" date="2018-05" db="EMBL/GenBank/DDBJ databases">
        <authorList>
            <person name="Lanie J.A."/>
            <person name="Ng W.-L."/>
            <person name="Kazmierczak K.M."/>
            <person name="Andrzejewski T.M."/>
            <person name="Davidsen T.M."/>
            <person name="Wayne K.J."/>
            <person name="Tettelin H."/>
            <person name="Glass J.I."/>
            <person name="Rusch D."/>
            <person name="Podicherti R."/>
            <person name="Tsui H.-C.T."/>
            <person name="Winkler M.E."/>
        </authorList>
    </citation>
    <scope>NUCLEOTIDE SEQUENCE</scope>
</reference>
<accession>A0A382JHI1</accession>
<gene>
    <name evidence="4" type="ORF">METZ01_LOCUS263969</name>
</gene>
<name>A0A382JHI1_9ZZZZ</name>
<dbReference type="PANTHER" id="PTHR10366">
    <property type="entry name" value="NAD DEPENDENT EPIMERASE/DEHYDRATASE"/>
    <property type="match status" value="1"/>
</dbReference>
<protein>
    <recommendedName>
        <fullName evidence="3">NAD-dependent epimerase/dehydratase domain-containing protein</fullName>
    </recommendedName>
</protein>
<evidence type="ECO:0000256" key="1">
    <source>
        <dbReference type="ARBA" id="ARBA00023002"/>
    </source>
</evidence>